<proteinExistence type="predicted"/>
<sequence>MQATRCQRIFLRTTTSIDDSASSRGARRFMRQSGRVGPGTVIVEIGVELSYLLRHDNAPPPPGAVGGHRYNRSMGGIVTDHQWLLPHGTGMSRMYRGVTSEREREIIAAERQRERNLEYGPVPLQNPPQSSAQRRRRGACESSST</sequence>
<gene>
    <name evidence="2" type="ORF">CONPUDRAFT_170319</name>
</gene>
<keyword evidence="3" id="KW-1185">Reference proteome</keyword>
<organism evidence="2 3">
    <name type="scientific">Coniophora puteana (strain RWD-64-598)</name>
    <name type="common">Brown rot fungus</name>
    <dbReference type="NCBI Taxonomy" id="741705"/>
    <lineage>
        <taxon>Eukaryota</taxon>
        <taxon>Fungi</taxon>
        <taxon>Dikarya</taxon>
        <taxon>Basidiomycota</taxon>
        <taxon>Agaricomycotina</taxon>
        <taxon>Agaricomycetes</taxon>
        <taxon>Agaricomycetidae</taxon>
        <taxon>Boletales</taxon>
        <taxon>Coniophorineae</taxon>
        <taxon>Coniophoraceae</taxon>
        <taxon>Coniophora</taxon>
    </lineage>
</organism>
<accession>R7SGE5</accession>
<reference evidence="3" key="1">
    <citation type="journal article" date="2012" name="Science">
        <title>The Paleozoic origin of enzymatic lignin decomposition reconstructed from 31 fungal genomes.</title>
        <authorList>
            <person name="Floudas D."/>
            <person name="Binder M."/>
            <person name="Riley R."/>
            <person name="Barry K."/>
            <person name="Blanchette R.A."/>
            <person name="Henrissat B."/>
            <person name="Martinez A.T."/>
            <person name="Otillar R."/>
            <person name="Spatafora J.W."/>
            <person name="Yadav J.S."/>
            <person name="Aerts A."/>
            <person name="Benoit I."/>
            <person name="Boyd A."/>
            <person name="Carlson A."/>
            <person name="Copeland A."/>
            <person name="Coutinho P.M."/>
            <person name="de Vries R.P."/>
            <person name="Ferreira P."/>
            <person name="Findley K."/>
            <person name="Foster B."/>
            <person name="Gaskell J."/>
            <person name="Glotzer D."/>
            <person name="Gorecki P."/>
            <person name="Heitman J."/>
            <person name="Hesse C."/>
            <person name="Hori C."/>
            <person name="Igarashi K."/>
            <person name="Jurgens J.A."/>
            <person name="Kallen N."/>
            <person name="Kersten P."/>
            <person name="Kohler A."/>
            <person name="Kuees U."/>
            <person name="Kumar T.K.A."/>
            <person name="Kuo A."/>
            <person name="LaButti K."/>
            <person name="Larrondo L.F."/>
            <person name="Lindquist E."/>
            <person name="Ling A."/>
            <person name="Lombard V."/>
            <person name="Lucas S."/>
            <person name="Lundell T."/>
            <person name="Martin R."/>
            <person name="McLaughlin D.J."/>
            <person name="Morgenstern I."/>
            <person name="Morin E."/>
            <person name="Murat C."/>
            <person name="Nagy L.G."/>
            <person name="Nolan M."/>
            <person name="Ohm R.A."/>
            <person name="Patyshakuliyeva A."/>
            <person name="Rokas A."/>
            <person name="Ruiz-Duenas F.J."/>
            <person name="Sabat G."/>
            <person name="Salamov A."/>
            <person name="Samejima M."/>
            <person name="Schmutz J."/>
            <person name="Slot J.C."/>
            <person name="St John F."/>
            <person name="Stenlid J."/>
            <person name="Sun H."/>
            <person name="Sun S."/>
            <person name="Syed K."/>
            <person name="Tsang A."/>
            <person name="Wiebenga A."/>
            <person name="Young D."/>
            <person name="Pisabarro A."/>
            <person name="Eastwood D.C."/>
            <person name="Martin F."/>
            <person name="Cullen D."/>
            <person name="Grigoriev I.V."/>
            <person name="Hibbett D.S."/>
        </authorList>
    </citation>
    <scope>NUCLEOTIDE SEQUENCE [LARGE SCALE GENOMIC DNA]</scope>
    <source>
        <strain evidence="3">RWD-64-598 SS2</strain>
    </source>
</reference>
<protein>
    <submittedName>
        <fullName evidence="2">Uncharacterized protein</fullName>
    </submittedName>
</protein>
<feature type="region of interest" description="Disordered" evidence="1">
    <location>
        <begin position="112"/>
        <end position="145"/>
    </location>
</feature>
<dbReference type="GeneID" id="19206429"/>
<dbReference type="AlphaFoldDB" id="R7SGE5"/>
<dbReference type="RefSeq" id="XP_007775727.1">
    <property type="nucleotide sequence ID" value="XM_007777537.1"/>
</dbReference>
<dbReference type="Proteomes" id="UP000053558">
    <property type="component" value="Unassembled WGS sequence"/>
</dbReference>
<dbReference type="KEGG" id="cput:CONPUDRAFT_170319"/>
<evidence type="ECO:0000313" key="2">
    <source>
        <dbReference type="EMBL" id="EIW74154.1"/>
    </source>
</evidence>
<evidence type="ECO:0000256" key="1">
    <source>
        <dbReference type="SAM" id="MobiDB-lite"/>
    </source>
</evidence>
<evidence type="ECO:0000313" key="3">
    <source>
        <dbReference type="Proteomes" id="UP000053558"/>
    </source>
</evidence>
<dbReference type="EMBL" id="JH711594">
    <property type="protein sequence ID" value="EIW74154.1"/>
    <property type="molecule type" value="Genomic_DNA"/>
</dbReference>
<name>R7SGE5_CONPW</name>